<protein>
    <submittedName>
        <fullName evidence="5">Transmembrane protein 132D</fullName>
    </submittedName>
</protein>
<reference evidence="5 6" key="1">
    <citation type="submission" date="2019-07" db="EMBL/GenBank/DDBJ databases">
        <title>Chromosome genome assembly for large yellow croaker.</title>
        <authorList>
            <person name="Xiao S."/>
        </authorList>
    </citation>
    <scope>NUCLEOTIDE SEQUENCE [LARGE SCALE GENOMIC DNA]</scope>
    <source>
        <strain evidence="5">JMULYC20181020</strain>
        <tissue evidence="5">Muscle</tissue>
    </source>
</reference>
<dbReference type="PANTHER" id="PTHR13388:SF4">
    <property type="entry name" value="TRANSMEMBRANE PROTEIN 132C"/>
    <property type="match status" value="1"/>
</dbReference>
<evidence type="ECO:0000256" key="1">
    <source>
        <dbReference type="SAM" id="MobiDB-lite"/>
    </source>
</evidence>
<keyword evidence="6" id="KW-1185">Reference proteome</keyword>
<dbReference type="InterPro" id="IPR055424">
    <property type="entry name" value="Ig_TMEM132_6th"/>
</dbReference>
<dbReference type="PANTHER" id="PTHR13388">
    <property type="entry name" value="DETONATOR, ISOFORM E"/>
    <property type="match status" value="1"/>
</dbReference>
<dbReference type="InterPro" id="IPR055421">
    <property type="entry name" value="TMEM132_3rd"/>
</dbReference>
<gene>
    <name evidence="5" type="ORF">D5F01_LYC09796</name>
</gene>
<dbReference type="Pfam" id="PF23039">
    <property type="entry name" value="TMEM132_3rd"/>
    <property type="match status" value="1"/>
</dbReference>
<dbReference type="AlphaFoldDB" id="A0A6G0IM66"/>
<dbReference type="Pfam" id="PF23486">
    <property type="entry name" value="Ig_TMEM132_5th"/>
    <property type="match status" value="1"/>
</dbReference>
<evidence type="ECO:0000259" key="3">
    <source>
        <dbReference type="Pfam" id="PF23486"/>
    </source>
</evidence>
<feature type="domain" description="Transmembrane protein TMEM132 cohesin-like" evidence="2">
    <location>
        <begin position="3"/>
        <end position="52"/>
    </location>
</feature>
<evidence type="ECO:0000313" key="6">
    <source>
        <dbReference type="Proteomes" id="UP000424527"/>
    </source>
</evidence>
<dbReference type="EMBL" id="REGW02000009">
    <property type="protein sequence ID" value="KAE8292427.1"/>
    <property type="molecule type" value="Genomic_DNA"/>
</dbReference>
<comment type="caution">
    <text evidence="5">The sequence shown here is derived from an EMBL/GenBank/DDBJ whole genome shotgun (WGS) entry which is preliminary data.</text>
</comment>
<keyword evidence="5" id="KW-0812">Transmembrane</keyword>
<sequence>MGVQRVLQVDLKMESFPEPLGSRWMAWQVEYPASRAVTQEVETEIRLAQEDLAGIVPLAMDSEILNTAVLTGKTVAVPVKVVTIGIDASVIDVSEAVKCRSTDEDVVKVSDRCDYVFVNGKEMKGKIEVSDTELSQIKGWRVPVMATSQRSTRDSEDEDDEDRRGRSCTLQYQHAMVRVLTHFVAESADPRGQTSFMLGTDWQVDITELVWDFLKVEDPQIAQLLDRRILVGLDVGMTTIQVLSPLSDSILAEKTITVVDDKVTITELGVQLVTGLSMSLQLSPGSNRAILATTTTQEVLQSPKQEALISAWLQFSDGSVAPLDLYNADFFVLTATSLDEEVVTVQQNPSWKWPVIVTEAEGQGLLVRVEMTVCEMCQKFKRRSILAAGNCNIRVKFGHDRGGNSDYGPDGDDMENRGRLSPFTG</sequence>
<feature type="domain" description="Transmembrane protein TMEM132 sixth" evidence="4">
    <location>
        <begin position="264"/>
        <end position="379"/>
    </location>
</feature>
<organism evidence="5 6">
    <name type="scientific">Larimichthys crocea</name>
    <name type="common">Large yellow croaker</name>
    <name type="synonym">Pseudosciaena crocea</name>
    <dbReference type="NCBI Taxonomy" id="215358"/>
    <lineage>
        <taxon>Eukaryota</taxon>
        <taxon>Metazoa</taxon>
        <taxon>Chordata</taxon>
        <taxon>Craniata</taxon>
        <taxon>Vertebrata</taxon>
        <taxon>Euteleostomi</taxon>
        <taxon>Actinopterygii</taxon>
        <taxon>Neopterygii</taxon>
        <taxon>Teleostei</taxon>
        <taxon>Neoteleostei</taxon>
        <taxon>Acanthomorphata</taxon>
        <taxon>Eupercaria</taxon>
        <taxon>Sciaenidae</taxon>
        <taxon>Larimichthys</taxon>
    </lineage>
</organism>
<feature type="region of interest" description="Disordered" evidence="1">
    <location>
        <begin position="147"/>
        <end position="166"/>
    </location>
</feature>
<feature type="region of interest" description="Disordered" evidence="1">
    <location>
        <begin position="402"/>
        <end position="425"/>
    </location>
</feature>
<evidence type="ECO:0000313" key="5">
    <source>
        <dbReference type="EMBL" id="KAE8292427.1"/>
    </source>
</evidence>
<accession>A0A6G0IM66</accession>
<dbReference type="InterPro" id="IPR026307">
    <property type="entry name" value="TMEM132"/>
</dbReference>
<dbReference type="Pfam" id="PF23487">
    <property type="entry name" value="Ig_TMEM132_6th"/>
    <property type="match status" value="1"/>
</dbReference>
<keyword evidence="5" id="KW-0472">Membrane</keyword>
<proteinExistence type="predicted"/>
<evidence type="ECO:0000259" key="4">
    <source>
        <dbReference type="Pfam" id="PF23487"/>
    </source>
</evidence>
<dbReference type="Proteomes" id="UP000424527">
    <property type="component" value="Unassembled WGS sequence"/>
</dbReference>
<dbReference type="InterPro" id="IPR055423">
    <property type="entry name" value="Ig_TMEM132_5th"/>
</dbReference>
<evidence type="ECO:0000259" key="2">
    <source>
        <dbReference type="Pfam" id="PF23039"/>
    </source>
</evidence>
<feature type="domain" description="Transmembrane protein TMEM132 fifth" evidence="3">
    <location>
        <begin position="126"/>
        <end position="263"/>
    </location>
</feature>
<name>A0A6G0IM66_LARCR</name>